<dbReference type="RefSeq" id="WP_039337636.1">
    <property type="nucleotide sequence ID" value="NZ_JRVC01000026.1"/>
</dbReference>
<protein>
    <submittedName>
        <fullName evidence="1">Anti-sigma factor</fullName>
    </submittedName>
</protein>
<proteinExistence type="predicted"/>
<dbReference type="Proteomes" id="UP000031338">
    <property type="component" value="Unassembled WGS sequence"/>
</dbReference>
<dbReference type="PATRIC" id="fig|48936.3.peg.4042"/>
<accession>A0A0B8Z8X3</accession>
<gene>
    <name evidence="1" type="ORF">NJ75_04010</name>
</gene>
<dbReference type="AlphaFoldDB" id="A0A0B8Z8X3"/>
<reference evidence="1 2" key="1">
    <citation type="submission" date="2014-10" db="EMBL/GenBank/DDBJ databases">
        <title>Draft genome sequence of Novosphingobium subterraneum DSM 12447.</title>
        <authorList>
            <person name="Gan H.M."/>
            <person name="Gan H.Y."/>
            <person name="Savka M.A."/>
        </authorList>
    </citation>
    <scope>NUCLEOTIDE SEQUENCE [LARGE SCALE GENOMIC DNA]</scope>
    <source>
        <strain evidence="1 2">DSM 12447</strain>
    </source>
</reference>
<name>A0A0B8Z8X3_9SPHN</name>
<evidence type="ECO:0000313" key="2">
    <source>
        <dbReference type="Proteomes" id="UP000031338"/>
    </source>
</evidence>
<comment type="caution">
    <text evidence="1">The sequence shown here is derived from an EMBL/GenBank/DDBJ whole genome shotgun (WGS) entry which is preliminary data.</text>
</comment>
<sequence>MTPSREERLAAWLDGELTGADLDAFEAELASDPELKALADEWGANDALIAGAFAPVAEAPIDPAMLERLGLGEPAPLAVLPPPSSLAANDNPLWWRRHALPLGGAIAASLVAAVVLAPRGGSPDRDPFSLALDRTPSLASAELPDGRRITPALTARAADGRWCREFGEGGKVAVACRDTKGVWTIEAQGAGGTSSNTGDYAVAAGADDAVLDAAHRRLKLADPLDAAAEQALIANEWGGHPSR</sequence>
<evidence type="ECO:0000313" key="1">
    <source>
        <dbReference type="EMBL" id="KHS42695.1"/>
    </source>
</evidence>
<dbReference type="EMBL" id="JRVC01000026">
    <property type="protein sequence ID" value="KHS42695.1"/>
    <property type="molecule type" value="Genomic_DNA"/>
</dbReference>
<keyword evidence="2" id="KW-1185">Reference proteome</keyword>
<dbReference type="STRING" id="48936.NJ75_04010"/>
<organism evidence="1 2">
    <name type="scientific">Novosphingobium subterraneum</name>
    <dbReference type="NCBI Taxonomy" id="48936"/>
    <lineage>
        <taxon>Bacteria</taxon>
        <taxon>Pseudomonadati</taxon>
        <taxon>Pseudomonadota</taxon>
        <taxon>Alphaproteobacteria</taxon>
        <taxon>Sphingomonadales</taxon>
        <taxon>Sphingomonadaceae</taxon>
        <taxon>Novosphingobium</taxon>
    </lineage>
</organism>